<feature type="domain" description="UspA" evidence="2">
    <location>
        <begin position="151"/>
        <end position="281"/>
    </location>
</feature>
<dbReference type="PANTHER" id="PTHR31964">
    <property type="entry name" value="ADENINE NUCLEOTIDE ALPHA HYDROLASES-LIKE SUPERFAMILY PROTEIN"/>
    <property type="match status" value="1"/>
</dbReference>
<dbReference type="InterPro" id="IPR006016">
    <property type="entry name" value="UspA"/>
</dbReference>
<dbReference type="InterPro" id="IPR014729">
    <property type="entry name" value="Rossmann-like_a/b/a_fold"/>
</dbReference>
<evidence type="ECO:0000313" key="3">
    <source>
        <dbReference type="EMBL" id="RPF27937.1"/>
    </source>
</evidence>
<dbReference type="InterPro" id="IPR006015">
    <property type="entry name" value="Universal_stress_UspA"/>
</dbReference>
<comment type="caution">
    <text evidence="3">The sequence shown here is derived from an EMBL/GenBank/DDBJ whole genome shotgun (WGS) entry which is preliminary data.</text>
</comment>
<dbReference type="Gene3D" id="3.40.50.620">
    <property type="entry name" value="HUPs"/>
    <property type="match status" value="2"/>
</dbReference>
<feature type="domain" description="UspA" evidence="2">
    <location>
        <begin position="11"/>
        <end position="142"/>
    </location>
</feature>
<comment type="similarity">
    <text evidence="1">Belongs to the universal stress protein A family.</text>
</comment>
<dbReference type="Proteomes" id="UP000280726">
    <property type="component" value="Unassembled WGS sequence"/>
</dbReference>
<gene>
    <name evidence="3" type="ORF">EDD32_2440</name>
</gene>
<organism evidence="3 4">
    <name type="scientific">Georgenia muralis</name>
    <dbReference type="NCBI Taxonomy" id="154117"/>
    <lineage>
        <taxon>Bacteria</taxon>
        <taxon>Bacillati</taxon>
        <taxon>Actinomycetota</taxon>
        <taxon>Actinomycetes</taxon>
        <taxon>Micrococcales</taxon>
        <taxon>Bogoriellaceae</taxon>
        <taxon>Georgenia</taxon>
    </lineage>
</organism>
<dbReference type="Pfam" id="PF00582">
    <property type="entry name" value="Usp"/>
    <property type="match status" value="2"/>
</dbReference>
<protein>
    <submittedName>
        <fullName evidence="3">Nucleotide-binding universal stress UspA family protein</fullName>
    </submittedName>
</protein>
<name>A0A3N4Z6I1_9MICO</name>
<dbReference type="RefSeq" id="WP_123917838.1">
    <property type="nucleotide sequence ID" value="NZ_RKRA01000001.1"/>
</dbReference>
<dbReference type="OrthoDB" id="5149734at2"/>
<evidence type="ECO:0000256" key="1">
    <source>
        <dbReference type="ARBA" id="ARBA00008791"/>
    </source>
</evidence>
<proteinExistence type="inferred from homology"/>
<reference evidence="3 4" key="1">
    <citation type="submission" date="2018-11" db="EMBL/GenBank/DDBJ databases">
        <title>Sequencing the genomes of 1000 actinobacteria strains.</title>
        <authorList>
            <person name="Klenk H.-P."/>
        </authorList>
    </citation>
    <scope>NUCLEOTIDE SEQUENCE [LARGE SCALE GENOMIC DNA]</scope>
    <source>
        <strain evidence="3 4">DSM 14418</strain>
    </source>
</reference>
<accession>A0A3N4Z6I1</accession>
<dbReference type="PRINTS" id="PR01438">
    <property type="entry name" value="UNVRSLSTRESS"/>
</dbReference>
<evidence type="ECO:0000259" key="2">
    <source>
        <dbReference type="Pfam" id="PF00582"/>
    </source>
</evidence>
<evidence type="ECO:0000313" key="4">
    <source>
        <dbReference type="Proteomes" id="UP000280726"/>
    </source>
</evidence>
<dbReference type="EMBL" id="RKRA01000001">
    <property type="protein sequence ID" value="RPF27937.1"/>
    <property type="molecule type" value="Genomic_DNA"/>
</dbReference>
<keyword evidence="4" id="KW-1185">Reference proteome</keyword>
<dbReference type="AlphaFoldDB" id="A0A3N4Z6I1"/>
<dbReference type="SUPFAM" id="SSF52402">
    <property type="entry name" value="Adenine nucleotide alpha hydrolases-like"/>
    <property type="match status" value="2"/>
</dbReference>
<dbReference type="PANTHER" id="PTHR31964:SF113">
    <property type="entry name" value="USPA DOMAIN-CONTAINING PROTEIN"/>
    <property type="match status" value="1"/>
</dbReference>
<sequence length="289" mass="30411">MSTTTAPVGSVVVGTDGSAHAEVALDWAAAEATRRGTGLHVLYAYPWLARARAWEFAPDLAELTHGDDVAAAAAARARSARPGLAVTTEVVVDDPSVAITLASCDAAVVVVGARGLGAVAEVLGSVSLRVAEHAYAPVVVVRADGFADDTRRVAVGLDPHDDDGKTLRYALDDARRRHVGLLAVQGVQLSAEHPDDVYVRRLTEAVEAGEGRVRDRLDAWRERYPDVPVELRQVREHPVDALAEAAAECAVVVVGSRGHGGLAGLLLGSVSRALLHRAPVVAVVRHVRE</sequence>